<dbReference type="EMBL" id="CP046913">
    <property type="protein sequence ID" value="QGZ62917.1"/>
    <property type="molecule type" value="Genomic_DNA"/>
</dbReference>
<dbReference type="KEGG" id="pacs:FAZ98_08070"/>
<organism evidence="2 3">
    <name type="scientific">Paraburkholderia acidisoli</name>
    <dbReference type="NCBI Taxonomy" id="2571748"/>
    <lineage>
        <taxon>Bacteria</taxon>
        <taxon>Pseudomonadati</taxon>
        <taxon>Pseudomonadota</taxon>
        <taxon>Betaproteobacteria</taxon>
        <taxon>Burkholderiales</taxon>
        <taxon>Burkholderiaceae</taxon>
        <taxon>Paraburkholderia</taxon>
    </lineage>
</organism>
<gene>
    <name evidence="2" type="ORF">FAZ98_08070</name>
</gene>
<evidence type="ECO:0000313" key="2">
    <source>
        <dbReference type="EMBL" id="QGZ62917.1"/>
    </source>
</evidence>
<evidence type="ECO:0000313" key="3">
    <source>
        <dbReference type="Proteomes" id="UP000433577"/>
    </source>
</evidence>
<feature type="compositionally biased region" description="Low complexity" evidence="1">
    <location>
        <begin position="53"/>
        <end position="63"/>
    </location>
</feature>
<keyword evidence="3" id="KW-1185">Reference proteome</keyword>
<dbReference type="Pfam" id="PF12266">
    <property type="entry name" value="DUF3613"/>
    <property type="match status" value="1"/>
</dbReference>
<accession>A0A7Z2JF14</accession>
<dbReference type="Proteomes" id="UP000433577">
    <property type="component" value="Chromosome 1"/>
</dbReference>
<feature type="compositionally biased region" description="Gly residues" evidence="1">
    <location>
        <begin position="64"/>
        <end position="76"/>
    </location>
</feature>
<proteinExistence type="predicted"/>
<evidence type="ECO:0000256" key="1">
    <source>
        <dbReference type="SAM" id="MobiDB-lite"/>
    </source>
</evidence>
<reference evidence="2 3" key="1">
    <citation type="submission" date="2019-12" db="EMBL/GenBank/DDBJ databases">
        <title>Paraburkholderia acidiphila 7Q-K02 sp. nov and Paraburkholderia acidisoli DHF22 sp. nov., two strains isolated from forest soil.</title>
        <authorList>
            <person name="Gao Z."/>
            <person name="Qiu L."/>
        </authorList>
    </citation>
    <scope>NUCLEOTIDE SEQUENCE [LARGE SCALE GENOMIC DNA]</scope>
    <source>
        <strain evidence="2 3">DHF22</strain>
    </source>
</reference>
<dbReference type="InterPro" id="IPR022053">
    <property type="entry name" value="DUF3613"/>
</dbReference>
<dbReference type="OrthoDB" id="8797260at2"/>
<sequence length="88" mass="8432">MTASEVGHSTHAWLALQASNREAAPALPTLGAEAGYAYDRYLDSFKTAIPASFGSSVQSSSSGGASGSGGAPGGAPGMSPGAPAGGAY</sequence>
<protein>
    <submittedName>
        <fullName evidence="2">DUF3613 domain-containing protein</fullName>
    </submittedName>
</protein>
<dbReference type="AlphaFoldDB" id="A0A7Z2JF14"/>
<name>A0A7Z2JF14_9BURK</name>
<feature type="region of interest" description="Disordered" evidence="1">
    <location>
        <begin position="53"/>
        <end position="88"/>
    </location>
</feature>